<dbReference type="Gene3D" id="3.40.50.1820">
    <property type="entry name" value="alpha/beta hydrolase"/>
    <property type="match status" value="1"/>
</dbReference>
<proteinExistence type="predicted"/>
<dbReference type="Proteomes" id="UP001147760">
    <property type="component" value="Unassembled WGS sequence"/>
</dbReference>
<protein>
    <recommendedName>
        <fullName evidence="1">AB hydrolase-1 domain-containing protein</fullName>
    </recommendedName>
</protein>
<dbReference type="OrthoDB" id="10323407at2759"/>
<evidence type="ECO:0000259" key="1">
    <source>
        <dbReference type="Pfam" id="PF12697"/>
    </source>
</evidence>
<dbReference type="SUPFAM" id="SSF53474">
    <property type="entry name" value="alpha/beta-Hydrolases"/>
    <property type="match status" value="1"/>
</dbReference>
<reference evidence="2" key="1">
    <citation type="submission" date="2022-12" db="EMBL/GenBank/DDBJ databases">
        <authorList>
            <person name="Petersen C."/>
        </authorList>
    </citation>
    <scope>NUCLEOTIDE SEQUENCE</scope>
    <source>
        <strain evidence="2">IBT 17660</strain>
    </source>
</reference>
<dbReference type="GO" id="GO:0017000">
    <property type="term" value="P:antibiotic biosynthetic process"/>
    <property type="evidence" value="ECO:0007669"/>
    <property type="project" value="UniProtKB-ARBA"/>
</dbReference>
<name>A0A9X0BLJ9_9EURO</name>
<dbReference type="AlphaFoldDB" id="A0A9X0BLJ9"/>
<dbReference type="InterPro" id="IPR000073">
    <property type="entry name" value="AB_hydrolase_1"/>
</dbReference>
<dbReference type="GO" id="GO:0072330">
    <property type="term" value="P:monocarboxylic acid biosynthetic process"/>
    <property type="evidence" value="ECO:0007669"/>
    <property type="project" value="UniProtKB-ARBA"/>
</dbReference>
<evidence type="ECO:0000313" key="2">
    <source>
        <dbReference type="EMBL" id="KAJ5471785.1"/>
    </source>
</evidence>
<evidence type="ECO:0000313" key="3">
    <source>
        <dbReference type="Proteomes" id="UP001147760"/>
    </source>
</evidence>
<dbReference type="InterPro" id="IPR029058">
    <property type="entry name" value="AB_hydrolase_fold"/>
</dbReference>
<accession>A0A9X0BLJ9</accession>
<feature type="domain" description="AB hydrolase-1" evidence="1">
    <location>
        <begin position="22"/>
        <end position="162"/>
    </location>
</feature>
<reference evidence="2" key="2">
    <citation type="journal article" date="2023" name="IMA Fungus">
        <title>Comparative genomic study of the Penicillium genus elucidates a diverse pangenome and 15 lateral gene transfer events.</title>
        <authorList>
            <person name="Petersen C."/>
            <person name="Sorensen T."/>
            <person name="Nielsen M.R."/>
            <person name="Sondergaard T.E."/>
            <person name="Sorensen J.L."/>
            <person name="Fitzpatrick D.A."/>
            <person name="Frisvad J.C."/>
            <person name="Nielsen K.L."/>
        </authorList>
    </citation>
    <scope>NUCLEOTIDE SEQUENCE</scope>
    <source>
        <strain evidence="2">IBT 17660</strain>
    </source>
</reference>
<organism evidence="2 3">
    <name type="scientific">Penicillium desertorum</name>
    <dbReference type="NCBI Taxonomy" id="1303715"/>
    <lineage>
        <taxon>Eukaryota</taxon>
        <taxon>Fungi</taxon>
        <taxon>Dikarya</taxon>
        <taxon>Ascomycota</taxon>
        <taxon>Pezizomycotina</taxon>
        <taxon>Eurotiomycetes</taxon>
        <taxon>Eurotiomycetidae</taxon>
        <taxon>Eurotiales</taxon>
        <taxon>Aspergillaceae</taxon>
        <taxon>Penicillium</taxon>
    </lineage>
</organism>
<keyword evidence="3" id="KW-1185">Reference proteome</keyword>
<comment type="caution">
    <text evidence="2">The sequence shown here is derived from an EMBL/GenBank/DDBJ whole genome shotgun (WGS) entry which is preliminary data.</text>
</comment>
<gene>
    <name evidence="2" type="ORF">N7530_009142</name>
</gene>
<sequence>MNVQPGFEEHAGARDASQSLGLVFVHGFNSSPSVWDQFVSLLNKDPEFRIPPRCCLRFQYATAMFKPWSPLTRLPTLGTVAGSLRVFLETEAANFDHLLLICHSQGGLVVQRFLAQMVQSGRGIELDRIRRVILFACPNSGSQLGLTLRRRILRGHPQEYQLRPLSVEVHEVQRTIIRQIVYATRVAPHECRITFAVYAGDSDNIVDPVSAQAVFPNAGSLPGDHFSIIRPDTLEHRSYTTLKHQIRLATTVSINPPPTPSPGNSTTICLSIGKDGHFTGGDREATTDAVVALLEKPIDQRHVSIRTPWLEPTYKYTDPDAYVALLKGIRTYERAIDILMGDSIRFTSRWTLDGLIKGVLELRNFALPGVIGYAYEIWYVWPATDPKAVTYVRIPEKVATSTREGITVLGLPQDEPILLKEAPFLPSIIWEQVAPAAAFLAAEGKLHTPVNMDDWVISDRNLSELQRKERYPIGLSMD</sequence>
<dbReference type="Pfam" id="PF12697">
    <property type="entry name" value="Abhydrolase_6"/>
    <property type="match status" value="1"/>
</dbReference>
<dbReference type="EMBL" id="JAPWDO010000005">
    <property type="protein sequence ID" value="KAJ5471785.1"/>
    <property type="molecule type" value="Genomic_DNA"/>
</dbReference>